<evidence type="ECO:0000313" key="3">
    <source>
        <dbReference type="EMBL" id="SEF38061.1"/>
    </source>
</evidence>
<dbReference type="Gene3D" id="3.40.50.720">
    <property type="entry name" value="NAD(P)-binding Rossmann-like Domain"/>
    <property type="match status" value="1"/>
</dbReference>
<dbReference type="STRING" id="218821.SAMN05421837_11812"/>
<dbReference type="Pfam" id="PF13561">
    <property type="entry name" value="adh_short_C2"/>
    <property type="match status" value="1"/>
</dbReference>
<dbReference type="InterPro" id="IPR002347">
    <property type="entry name" value="SDR_fam"/>
</dbReference>
<protein>
    <submittedName>
        <fullName evidence="3">Meso-butanediol dehydrogenase / (S,S)-butanediol dehydrogenase / diacetyl reductase</fullName>
    </submittedName>
</protein>
<proteinExistence type="inferred from homology"/>
<reference evidence="4" key="1">
    <citation type="submission" date="2016-10" db="EMBL/GenBank/DDBJ databases">
        <authorList>
            <person name="Varghese N."/>
            <person name="Submissions S."/>
        </authorList>
    </citation>
    <scope>NUCLEOTIDE SEQUENCE [LARGE SCALE GENOMIC DNA]</scope>
    <source>
        <strain evidence="4">DSM 44654</strain>
    </source>
</reference>
<dbReference type="GO" id="GO:0016616">
    <property type="term" value="F:oxidoreductase activity, acting on the CH-OH group of donors, NAD or NADP as acceptor"/>
    <property type="evidence" value="ECO:0007669"/>
    <property type="project" value="TreeGrafter"/>
</dbReference>
<evidence type="ECO:0000256" key="1">
    <source>
        <dbReference type="ARBA" id="ARBA00006484"/>
    </source>
</evidence>
<dbReference type="GO" id="GO:0048038">
    <property type="term" value="F:quinone binding"/>
    <property type="evidence" value="ECO:0007669"/>
    <property type="project" value="TreeGrafter"/>
</dbReference>
<dbReference type="Proteomes" id="UP000198878">
    <property type="component" value="Unassembled WGS sequence"/>
</dbReference>
<dbReference type="PRINTS" id="PR00081">
    <property type="entry name" value="GDHRDH"/>
</dbReference>
<dbReference type="AlphaFoldDB" id="A0A1H5RKL7"/>
<feature type="compositionally biased region" description="Basic and acidic residues" evidence="2">
    <location>
        <begin position="180"/>
        <end position="193"/>
    </location>
</feature>
<organism evidence="3 4">
    <name type="scientific">Amycolatopsis pretoriensis</name>
    <dbReference type="NCBI Taxonomy" id="218821"/>
    <lineage>
        <taxon>Bacteria</taxon>
        <taxon>Bacillati</taxon>
        <taxon>Actinomycetota</taxon>
        <taxon>Actinomycetes</taxon>
        <taxon>Pseudonocardiales</taxon>
        <taxon>Pseudonocardiaceae</taxon>
        <taxon>Amycolatopsis</taxon>
    </lineage>
</organism>
<evidence type="ECO:0000256" key="2">
    <source>
        <dbReference type="SAM" id="MobiDB-lite"/>
    </source>
</evidence>
<dbReference type="GO" id="GO:0006633">
    <property type="term" value="P:fatty acid biosynthetic process"/>
    <property type="evidence" value="ECO:0007669"/>
    <property type="project" value="TreeGrafter"/>
</dbReference>
<dbReference type="InterPro" id="IPR036291">
    <property type="entry name" value="NAD(P)-bd_dom_sf"/>
</dbReference>
<accession>A0A1H5RKL7</accession>
<comment type="similarity">
    <text evidence="1">Belongs to the short-chain dehydrogenases/reductases (SDR) family.</text>
</comment>
<dbReference type="PANTHER" id="PTHR42760:SF122">
    <property type="entry name" value="NAD(P)-BINDING PROTEIN"/>
    <property type="match status" value="1"/>
</dbReference>
<dbReference type="PANTHER" id="PTHR42760">
    <property type="entry name" value="SHORT-CHAIN DEHYDROGENASES/REDUCTASES FAMILY MEMBER"/>
    <property type="match status" value="1"/>
</dbReference>
<dbReference type="CDD" id="cd05233">
    <property type="entry name" value="SDR_c"/>
    <property type="match status" value="1"/>
</dbReference>
<dbReference type="SUPFAM" id="SSF51735">
    <property type="entry name" value="NAD(P)-binding Rossmann-fold domains"/>
    <property type="match status" value="1"/>
</dbReference>
<name>A0A1H5RKL7_9PSEU</name>
<feature type="region of interest" description="Disordered" evidence="2">
    <location>
        <begin position="1"/>
        <end position="21"/>
    </location>
</feature>
<sequence length="193" mass="21043">MRQPPCPATPSTWSSQATRQTQGGIESTVADVVSALDHLDILVNGAGRVVQGTVEQIDLGSYREMMATHVDGMIYTSRAALTHLRNRRGCIINIGSVSGLRGDWSQAAYNAAEGAITNLTRSMALDHGHEIRVNSVRPGAIITDAITEQAFANGSPIAAAWNARIPMGRVARPRRRRRRGDVPRRRGDVPRRR</sequence>
<dbReference type="PRINTS" id="PR00080">
    <property type="entry name" value="SDRFAMILY"/>
</dbReference>
<dbReference type="RefSeq" id="WP_208608525.1">
    <property type="nucleotide sequence ID" value="NZ_FNUJ01000018.1"/>
</dbReference>
<feature type="region of interest" description="Disordered" evidence="2">
    <location>
        <begin position="170"/>
        <end position="193"/>
    </location>
</feature>
<dbReference type="EMBL" id="FNUJ01000018">
    <property type="protein sequence ID" value="SEF38061.1"/>
    <property type="molecule type" value="Genomic_DNA"/>
</dbReference>
<keyword evidence="4" id="KW-1185">Reference proteome</keyword>
<evidence type="ECO:0000313" key="4">
    <source>
        <dbReference type="Proteomes" id="UP000198878"/>
    </source>
</evidence>
<gene>
    <name evidence="3" type="ORF">SAMN05421837_11812</name>
</gene>
<feature type="compositionally biased region" description="Polar residues" evidence="2">
    <location>
        <begin position="9"/>
        <end position="21"/>
    </location>
</feature>